<evidence type="ECO:0000313" key="2">
    <source>
        <dbReference type="Proteomes" id="UP000801492"/>
    </source>
</evidence>
<reference evidence="1" key="1">
    <citation type="submission" date="2019-08" db="EMBL/GenBank/DDBJ databases">
        <title>The genome of the North American firefly Photinus pyralis.</title>
        <authorList>
            <consortium name="Photinus pyralis genome working group"/>
            <person name="Fallon T.R."/>
            <person name="Sander Lower S.E."/>
            <person name="Weng J.-K."/>
        </authorList>
    </citation>
    <scope>NUCLEOTIDE SEQUENCE</scope>
    <source>
        <strain evidence="1">TRF0915ILg1</strain>
        <tissue evidence="1">Whole body</tissue>
    </source>
</reference>
<dbReference type="OrthoDB" id="6357691at2759"/>
<keyword evidence="2" id="KW-1185">Reference proteome</keyword>
<comment type="caution">
    <text evidence="1">The sequence shown here is derived from an EMBL/GenBank/DDBJ whole genome shotgun (WGS) entry which is preliminary data.</text>
</comment>
<evidence type="ECO:0000313" key="1">
    <source>
        <dbReference type="EMBL" id="KAF2902760.1"/>
    </source>
</evidence>
<accession>A0A8K0GFI2</accession>
<protein>
    <submittedName>
        <fullName evidence="1">Uncharacterized protein</fullName>
    </submittedName>
</protein>
<proteinExistence type="predicted"/>
<dbReference type="AlphaFoldDB" id="A0A8K0GFI2"/>
<dbReference type="Proteomes" id="UP000801492">
    <property type="component" value="Unassembled WGS sequence"/>
</dbReference>
<gene>
    <name evidence="1" type="ORF">ILUMI_03425</name>
</gene>
<dbReference type="Gene3D" id="3.90.1720.10">
    <property type="entry name" value="endopeptidase domain like (from Nostoc punctiforme)"/>
    <property type="match status" value="1"/>
</dbReference>
<organism evidence="1 2">
    <name type="scientific">Ignelater luminosus</name>
    <name type="common">Cucubano</name>
    <name type="synonym">Pyrophorus luminosus</name>
    <dbReference type="NCBI Taxonomy" id="2038154"/>
    <lineage>
        <taxon>Eukaryota</taxon>
        <taxon>Metazoa</taxon>
        <taxon>Ecdysozoa</taxon>
        <taxon>Arthropoda</taxon>
        <taxon>Hexapoda</taxon>
        <taxon>Insecta</taxon>
        <taxon>Pterygota</taxon>
        <taxon>Neoptera</taxon>
        <taxon>Endopterygota</taxon>
        <taxon>Coleoptera</taxon>
        <taxon>Polyphaga</taxon>
        <taxon>Elateriformia</taxon>
        <taxon>Elateroidea</taxon>
        <taxon>Elateridae</taxon>
        <taxon>Agrypninae</taxon>
        <taxon>Pyrophorini</taxon>
        <taxon>Ignelater</taxon>
    </lineage>
</organism>
<name>A0A8K0GFI2_IGNLU</name>
<dbReference type="EMBL" id="VTPC01001193">
    <property type="protein sequence ID" value="KAF2902760.1"/>
    <property type="molecule type" value="Genomic_DNA"/>
</dbReference>
<sequence>MFHEFAYVQGSFTDERRKFPIETKSKLAYSKSSATIEKLNTKTVPRVTRKSSLVVGQKLRESKWFTHDEINILCAVLESGFIVQRKDETTDDHRGIALWSPGYEKSKNPDYVTIYTVCLHKDVYKVQSCNLLNFWAKGSSLKINNQSDQTNTPNSEEIIRSQIMYAQNNKHKWHNSEHFTYWCRYGTPLKDHKTKLMSDSFKWGHFGLNAGLLLLRSRKRNMSTSN</sequence>